<feature type="domain" description="Cch helix turn helix" evidence="2">
    <location>
        <begin position="437"/>
        <end position="557"/>
    </location>
</feature>
<evidence type="ECO:0000259" key="1">
    <source>
        <dbReference type="Pfam" id="PF06048"/>
    </source>
</evidence>
<name>A0A9X5APH9_9FIRM</name>
<dbReference type="RefSeq" id="WP_155222929.1">
    <property type="nucleotide sequence ID" value="NZ_JADPFQ010000032.1"/>
</dbReference>
<evidence type="ECO:0000313" key="4">
    <source>
        <dbReference type="Proteomes" id="UP000487649"/>
    </source>
</evidence>
<protein>
    <submittedName>
        <fullName evidence="3">DUF927 domain-containing protein</fullName>
    </submittedName>
</protein>
<sequence>MVETNITRYPNVIHKDIYYTNFYLYYNDTNNNVYKKIGRYIGVREVEVDIDTHQAMVILEFYPIYGGELRTHKVNLSTLLSTSKLEDLNSIGADVTSLNKGYVLQHLRNALDNVIQSYIHTTLGFSEYDNKLVFKHYNLIGGTKSSKYDGVYSVKPKGTFKAWDRMYQSEVKGNIPLEAVVLFGLTAPTVAFLGEDVHVQSQLIHIVGDSSVGKTTALQLAISLFGAPTISKNSLIFNYNSTQNGLIKKLSGNMGIPMGIDEASMSSTKDWTEFLYIITGGEDKNRMTKDCLLAEQSPFRTVVLSSGEFSLISKAANNTGIRARVSEYSGITWTQDSENSNKIKSICLDNYGHLGPKFVEELMKLNKESLVKAHKSWCNKIKSKLNHAHIKDRLAQKLAIYMLTGHIANKKLNLQLDLEGILDFLITNENCRLSESDIAIKAYEYIMEIVSKNFHHFKKTVRRSRSNRNVNNTECWGFLITEISKKNNREEILEIGIAEHQLREFLEKDNKFQSMDTIINAWLKKGWILRGKDRICQRRTIGEEKTRVNCYVFDIPKINKELYGDEQK</sequence>
<feature type="domain" description="DUF927" evidence="1">
    <location>
        <begin position="36"/>
        <end position="289"/>
    </location>
</feature>
<dbReference type="InterPro" id="IPR009270">
    <property type="entry name" value="DUF927"/>
</dbReference>
<dbReference type="EMBL" id="WMQE01000020">
    <property type="protein sequence ID" value="MTK21675.1"/>
    <property type="molecule type" value="Genomic_DNA"/>
</dbReference>
<evidence type="ECO:0000313" key="3">
    <source>
        <dbReference type="EMBL" id="MTK21675.1"/>
    </source>
</evidence>
<dbReference type="AlphaFoldDB" id="A0A9X5APH9"/>
<reference evidence="3 4" key="1">
    <citation type="journal article" date="2019" name="Nat. Med.">
        <title>A library of human gut bacterial isolates paired with longitudinal multiomics data enables mechanistic microbiome research.</title>
        <authorList>
            <person name="Poyet M."/>
            <person name="Groussin M."/>
            <person name="Gibbons S.M."/>
            <person name="Avila-Pacheco J."/>
            <person name="Jiang X."/>
            <person name="Kearney S.M."/>
            <person name="Perrotta A.R."/>
            <person name="Berdy B."/>
            <person name="Zhao S."/>
            <person name="Lieberman T.D."/>
            <person name="Swanson P.K."/>
            <person name="Smith M."/>
            <person name="Roesemann S."/>
            <person name="Alexander J.E."/>
            <person name="Rich S.A."/>
            <person name="Livny J."/>
            <person name="Vlamakis H."/>
            <person name="Clish C."/>
            <person name="Bullock K."/>
            <person name="Deik A."/>
            <person name="Scott J."/>
            <person name="Pierce K.A."/>
            <person name="Xavier R.J."/>
            <person name="Alm E.J."/>
        </authorList>
    </citation>
    <scope>NUCLEOTIDE SEQUENCE [LARGE SCALE GENOMIC DNA]</scope>
    <source>
        <strain evidence="3 4">BIOML-A198</strain>
    </source>
</reference>
<accession>A0A9X5APH9</accession>
<dbReference type="InterPro" id="IPR040538">
    <property type="entry name" value="Cch_HTH"/>
</dbReference>
<proteinExistence type="predicted"/>
<comment type="caution">
    <text evidence="3">The sequence shown here is derived from an EMBL/GenBank/DDBJ whole genome shotgun (WGS) entry which is preliminary data.</text>
</comment>
<evidence type="ECO:0000259" key="2">
    <source>
        <dbReference type="Pfam" id="PF18662"/>
    </source>
</evidence>
<organism evidence="3 4">
    <name type="scientific">Turicibacter sanguinis</name>
    <dbReference type="NCBI Taxonomy" id="154288"/>
    <lineage>
        <taxon>Bacteria</taxon>
        <taxon>Bacillati</taxon>
        <taxon>Bacillota</taxon>
        <taxon>Erysipelotrichia</taxon>
        <taxon>Erysipelotrichales</taxon>
        <taxon>Turicibacteraceae</taxon>
        <taxon>Turicibacter</taxon>
    </lineage>
</organism>
<dbReference type="Pfam" id="PF06048">
    <property type="entry name" value="DUF927"/>
    <property type="match status" value="1"/>
</dbReference>
<gene>
    <name evidence="3" type="ORF">GMA92_09610</name>
</gene>
<dbReference type="Proteomes" id="UP000487649">
    <property type="component" value="Unassembled WGS sequence"/>
</dbReference>
<dbReference type="Pfam" id="PF18662">
    <property type="entry name" value="HTH_56"/>
    <property type="match status" value="1"/>
</dbReference>